<dbReference type="PANTHER" id="PTHR24299:SF58">
    <property type="entry name" value="CYTOCHROME P450"/>
    <property type="match status" value="1"/>
</dbReference>
<dbReference type="GO" id="GO:0020037">
    <property type="term" value="F:heme binding"/>
    <property type="evidence" value="ECO:0007669"/>
    <property type="project" value="InterPro"/>
</dbReference>
<dbReference type="Gene3D" id="1.10.630.10">
    <property type="entry name" value="Cytochrome P450"/>
    <property type="match status" value="1"/>
</dbReference>
<dbReference type="EMBL" id="QGNW01001256">
    <property type="protein sequence ID" value="RVW48162.1"/>
    <property type="molecule type" value="Genomic_DNA"/>
</dbReference>
<evidence type="ECO:0000313" key="3">
    <source>
        <dbReference type="Proteomes" id="UP000288805"/>
    </source>
</evidence>
<gene>
    <name evidence="2" type="primary">CYP76A2_19</name>
    <name evidence="2" type="ORF">CK203_084744</name>
</gene>
<dbReference type="GO" id="GO:0005506">
    <property type="term" value="F:iron ion binding"/>
    <property type="evidence" value="ECO:0007669"/>
    <property type="project" value="InterPro"/>
</dbReference>
<sequence length="124" mass="13833">MERASNFLLYLIVISSSALSFILCRRKSGFNRLPPGPTGWPILSNMLDLGTMPHQTLAGLRHKYGDVVWLRLGAIKTMVILSSKAAGELFKNHDLSFADRSIGETMRVHEYNEGYLALAPYGSY</sequence>
<dbReference type="GO" id="GO:0004497">
    <property type="term" value="F:monooxygenase activity"/>
    <property type="evidence" value="ECO:0007669"/>
    <property type="project" value="InterPro"/>
</dbReference>
<keyword evidence="1" id="KW-1133">Transmembrane helix</keyword>
<protein>
    <submittedName>
        <fullName evidence="2">Cytochrome P450 76A2</fullName>
    </submittedName>
</protein>
<reference evidence="2 3" key="1">
    <citation type="journal article" date="2018" name="PLoS Genet.">
        <title>Population sequencing reveals clonal diversity and ancestral inbreeding in the grapevine cultivar Chardonnay.</title>
        <authorList>
            <person name="Roach M.J."/>
            <person name="Johnson D.L."/>
            <person name="Bohlmann J."/>
            <person name="van Vuuren H.J."/>
            <person name="Jones S.J."/>
            <person name="Pretorius I.S."/>
            <person name="Schmidt S.A."/>
            <person name="Borneman A.R."/>
        </authorList>
    </citation>
    <scope>NUCLEOTIDE SEQUENCE [LARGE SCALE GENOMIC DNA]</scope>
    <source>
        <strain evidence="3">cv. Chardonnay</strain>
        <tissue evidence="2">Leaf</tissue>
    </source>
</reference>
<dbReference type="Pfam" id="PF00067">
    <property type="entry name" value="p450"/>
    <property type="match status" value="1"/>
</dbReference>
<dbReference type="Proteomes" id="UP000288805">
    <property type="component" value="Unassembled WGS sequence"/>
</dbReference>
<dbReference type="AlphaFoldDB" id="A0A438EKE8"/>
<dbReference type="SUPFAM" id="SSF48264">
    <property type="entry name" value="Cytochrome P450"/>
    <property type="match status" value="1"/>
</dbReference>
<dbReference type="PANTHER" id="PTHR24299">
    <property type="entry name" value="CYTOCHROME P450 FAMILY 1"/>
    <property type="match status" value="1"/>
</dbReference>
<proteinExistence type="predicted"/>
<comment type="caution">
    <text evidence="2">The sequence shown here is derived from an EMBL/GenBank/DDBJ whole genome shotgun (WGS) entry which is preliminary data.</text>
</comment>
<accession>A0A438EKE8</accession>
<evidence type="ECO:0000313" key="2">
    <source>
        <dbReference type="EMBL" id="RVW48162.1"/>
    </source>
</evidence>
<keyword evidence="1" id="KW-0812">Transmembrane</keyword>
<dbReference type="InterPro" id="IPR036396">
    <property type="entry name" value="Cyt_P450_sf"/>
</dbReference>
<evidence type="ECO:0000256" key="1">
    <source>
        <dbReference type="SAM" id="Phobius"/>
    </source>
</evidence>
<dbReference type="InterPro" id="IPR001128">
    <property type="entry name" value="Cyt_P450"/>
</dbReference>
<keyword evidence="1" id="KW-0472">Membrane</keyword>
<feature type="transmembrane region" description="Helical" evidence="1">
    <location>
        <begin position="6"/>
        <end position="24"/>
    </location>
</feature>
<dbReference type="GO" id="GO:0016705">
    <property type="term" value="F:oxidoreductase activity, acting on paired donors, with incorporation or reduction of molecular oxygen"/>
    <property type="evidence" value="ECO:0007669"/>
    <property type="project" value="InterPro"/>
</dbReference>
<name>A0A438EKE8_VITVI</name>
<organism evidence="2 3">
    <name type="scientific">Vitis vinifera</name>
    <name type="common">Grape</name>
    <dbReference type="NCBI Taxonomy" id="29760"/>
    <lineage>
        <taxon>Eukaryota</taxon>
        <taxon>Viridiplantae</taxon>
        <taxon>Streptophyta</taxon>
        <taxon>Embryophyta</taxon>
        <taxon>Tracheophyta</taxon>
        <taxon>Spermatophyta</taxon>
        <taxon>Magnoliopsida</taxon>
        <taxon>eudicotyledons</taxon>
        <taxon>Gunneridae</taxon>
        <taxon>Pentapetalae</taxon>
        <taxon>rosids</taxon>
        <taxon>Vitales</taxon>
        <taxon>Vitaceae</taxon>
        <taxon>Viteae</taxon>
        <taxon>Vitis</taxon>
    </lineage>
</organism>